<dbReference type="GO" id="GO:0000166">
    <property type="term" value="F:nucleotide binding"/>
    <property type="evidence" value="ECO:0007669"/>
    <property type="project" value="InterPro"/>
</dbReference>
<dbReference type="SUPFAM" id="SSF51998">
    <property type="entry name" value="PFL-like glycyl radical enzymes"/>
    <property type="match status" value="1"/>
</dbReference>
<evidence type="ECO:0000259" key="16">
    <source>
        <dbReference type="Pfam" id="PF17975"/>
    </source>
</evidence>
<comment type="similarity">
    <text evidence="2">Belongs to the class II ribonucleoside-triphosphate reductase family.</text>
</comment>
<dbReference type="EC" id="1.17.4.2" evidence="3"/>
<comment type="cofactor">
    <cofactor evidence="1">
        <name>adenosylcob(III)alamin</name>
        <dbReference type="ChEBI" id="CHEBI:18408"/>
    </cofactor>
</comment>
<evidence type="ECO:0000256" key="4">
    <source>
        <dbReference type="ARBA" id="ARBA00021063"/>
    </source>
</evidence>
<dbReference type="InterPro" id="IPR040763">
    <property type="entry name" value="RNR_alpha_hel"/>
</dbReference>
<protein>
    <recommendedName>
        <fullName evidence="4">Adenosylcobalamin-dependent ribonucleoside-triphosphate reductase</fullName>
        <ecNumber evidence="3">1.17.4.2</ecNumber>
    </recommendedName>
</protein>
<keyword evidence="6" id="KW-0846">Cobalamin</keyword>
<dbReference type="PANTHER" id="PTHR43371:SF1">
    <property type="entry name" value="RIBONUCLEOSIDE-DIPHOSPHATE REDUCTASE"/>
    <property type="match status" value="1"/>
</dbReference>
<evidence type="ECO:0000259" key="15">
    <source>
        <dbReference type="Pfam" id="PF02867"/>
    </source>
</evidence>
<dbReference type="AlphaFoldDB" id="A0A6I4VZ32"/>
<proteinExistence type="inferred from homology"/>
<keyword evidence="11" id="KW-0170">Cobalt</keyword>
<dbReference type="InterPro" id="IPR000788">
    <property type="entry name" value="RNR_lg_C"/>
</dbReference>
<feature type="active site" evidence="13">
    <location>
        <position position="368"/>
    </location>
</feature>
<dbReference type="GO" id="GO:0006260">
    <property type="term" value="P:DNA replication"/>
    <property type="evidence" value="ECO:0007669"/>
    <property type="project" value="UniProtKB-KW"/>
</dbReference>
<dbReference type="PANTHER" id="PTHR43371">
    <property type="entry name" value="VITAMIN B12-DEPENDENT RIBONUCLEOTIDE REDUCTASE"/>
    <property type="match status" value="1"/>
</dbReference>
<comment type="caution">
    <text evidence="18">The sequence shown here is derived from an EMBL/GenBank/DDBJ whole genome shotgun (WGS) entry which is preliminary data.</text>
</comment>
<dbReference type="Gene3D" id="3.30.1620.10">
    <property type="entry name" value="b-12 dependent (class ii) ribonucleotide reductase, Chain A, Domain 2"/>
    <property type="match status" value="1"/>
</dbReference>
<evidence type="ECO:0000256" key="9">
    <source>
        <dbReference type="ARBA" id="ARBA00023157"/>
    </source>
</evidence>
<feature type="domain" description="B12-dependent ribonucleotide reductase insertion" evidence="17">
    <location>
        <begin position="154"/>
        <end position="247"/>
    </location>
</feature>
<evidence type="ECO:0000256" key="7">
    <source>
        <dbReference type="ARBA" id="ARBA00022705"/>
    </source>
</evidence>
<comment type="catalytic activity">
    <reaction evidence="12">
        <text>a 2'-deoxyribonucleoside 5'-triphosphate + [thioredoxin]-disulfide + H2O = a ribonucleoside 5'-triphosphate + [thioredoxin]-dithiol</text>
        <dbReference type="Rhea" id="RHEA:12701"/>
        <dbReference type="Rhea" id="RHEA-COMP:10698"/>
        <dbReference type="Rhea" id="RHEA-COMP:10700"/>
        <dbReference type="ChEBI" id="CHEBI:15377"/>
        <dbReference type="ChEBI" id="CHEBI:29950"/>
        <dbReference type="ChEBI" id="CHEBI:50058"/>
        <dbReference type="ChEBI" id="CHEBI:61557"/>
        <dbReference type="ChEBI" id="CHEBI:61560"/>
        <dbReference type="EC" id="1.17.4.2"/>
    </reaction>
</comment>
<evidence type="ECO:0000256" key="14">
    <source>
        <dbReference type="PIRSR" id="PIRSR613345-2"/>
    </source>
</evidence>
<dbReference type="Gene3D" id="3.20.70.20">
    <property type="match status" value="1"/>
</dbReference>
<dbReference type="Gene3D" id="3.90.1390.10">
    <property type="entry name" value="b-12 dependent (class ii) ribonucleotide reductase, chain A, domain 3"/>
    <property type="match status" value="1"/>
</dbReference>
<keyword evidence="10" id="KW-0676">Redox-active center</keyword>
<evidence type="ECO:0000313" key="19">
    <source>
        <dbReference type="Proteomes" id="UP000430692"/>
    </source>
</evidence>
<evidence type="ECO:0000256" key="1">
    <source>
        <dbReference type="ARBA" id="ARBA00001922"/>
    </source>
</evidence>
<sequence>MVMKLSDKFLEQYDEFPEHMTAYSKFVYLRTYSRWLFEEKRRETWKETCKRAVEYNCSLIEETTEQEAERLFDNMFHLRQFLSGRTLWIGGTEAAKKYPMANFNCSFVVMDDFEAIDDLFYLLMVGTGVGFRILNSDVAKFPRVRDNLQLIHTKYKATPKYARTDHTSIIFTGDVAEIKVGDSKEGWVQALSLYLKLFWNKDYRGIETVIINYNDVRPKGERLKTFGGTASGHDSLKVMFEKIHDVLTTDRFAPRPENGQLRPVHLLDICNIIGQNVVIGGVRRTSEIALLDAKDDETIMAKQNLWQYPDKSHRYMSNNSIFYEEKPSWERLKWQFDVLENEGEPCFVNAEAARKRRPNFQGVNPCVEILLDSRGLCNLTTINMMAFVENGELNLSSLLQAQKLSARAGYRMTNVDLELYKWDAVQKRDRLIGCSVTGWKDAMEALGYDEVQEQLLQEQMRDAARSAANEYADSLGTPRPLLTTAVKPEGTISQVAGGVSSGLHHTHSPYFIRRVRINATDPLCKVAEELGWSVHNEVGQGISITDENGTKRFVPVDTKVIEFPISSPVTRTKYEVSAIEQLNTYYNFQDNYTEHNSSNTISVKDGEWEQVADNIYTHWDDMVAVSFLKLDGHAYELAPYESITKEKFEIMKENMKPFDYTLLEQFEDTGEDFELDNEDCATGACPIR</sequence>
<evidence type="ECO:0000256" key="8">
    <source>
        <dbReference type="ARBA" id="ARBA00023002"/>
    </source>
</evidence>
<dbReference type="NCBIfam" id="TIGR02505">
    <property type="entry name" value="RTPR"/>
    <property type="match status" value="1"/>
</dbReference>
<organism evidence="18 19">
    <name type="scientific">Shimazuella alba</name>
    <dbReference type="NCBI Taxonomy" id="2690964"/>
    <lineage>
        <taxon>Bacteria</taxon>
        <taxon>Bacillati</taxon>
        <taxon>Bacillota</taxon>
        <taxon>Bacilli</taxon>
        <taxon>Bacillales</taxon>
        <taxon>Thermoactinomycetaceae</taxon>
        <taxon>Shimazuella</taxon>
    </lineage>
</organism>
<keyword evidence="7" id="KW-0235">DNA replication</keyword>
<keyword evidence="9 14" id="KW-1015">Disulfide bond</keyword>
<feature type="domain" description="Ribonucleotide reductase large subunit C-terminal" evidence="15">
    <location>
        <begin position="360"/>
        <end position="471"/>
    </location>
</feature>
<dbReference type="GO" id="GO:0031419">
    <property type="term" value="F:cobalamin binding"/>
    <property type="evidence" value="ECO:0007669"/>
    <property type="project" value="UniProtKB-KW"/>
</dbReference>
<evidence type="ECO:0000313" key="18">
    <source>
        <dbReference type="EMBL" id="MXQ55205.1"/>
    </source>
</evidence>
<evidence type="ECO:0000256" key="3">
    <source>
        <dbReference type="ARBA" id="ARBA00012275"/>
    </source>
</evidence>
<dbReference type="GO" id="GO:0008998">
    <property type="term" value="F:ribonucleoside-triphosphate reductase (thioredoxin) activity"/>
    <property type="evidence" value="ECO:0007669"/>
    <property type="project" value="UniProtKB-EC"/>
</dbReference>
<dbReference type="InterPro" id="IPR050862">
    <property type="entry name" value="RdRp_reductase_class-2"/>
</dbReference>
<evidence type="ECO:0000256" key="2">
    <source>
        <dbReference type="ARBA" id="ARBA00005654"/>
    </source>
</evidence>
<dbReference type="InterPro" id="IPR013345">
    <property type="entry name" value="RTP_Rdtase_AdoCbl-dep"/>
</dbReference>
<dbReference type="Pfam" id="PF21995">
    <property type="entry name" value="RNR-II_ins_dom"/>
    <property type="match status" value="1"/>
</dbReference>
<evidence type="ECO:0000256" key="5">
    <source>
        <dbReference type="ARBA" id="ARBA00022533"/>
    </source>
</evidence>
<feature type="active site" evidence="13">
    <location>
        <position position="366"/>
    </location>
</feature>
<dbReference type="Proteomes" id="UP000430692">
    <property type="component" value="Unassembled WGS sequence"/>
</dbReference>
<dbReference type="InterPro" id="IPR054158">
    <property type="entry name" value="RNR-II_ins_dom"/>
</dbReference>
<evidence type="ECO:0000256" key="13">
    <source>
        <dbReference type="PIRSR" id="PIRSR613345-1"/>
    </source>
</evidence>
<accession>A0A6I4VZ32</accession>
<dbReference type="RefSeq" id="WP_160802554.1">
    <property type="nucleotide sequence ID" value="NZ_WUUL01000012.1"/>
</dbReference>
<dbReference type="Pfam" id="PF17975">
    <property type="entry name" value="RNR_Alpha"/>
    <property type="match status" value="1"/>
</dbReference>
<evidence type="ECO:0000256" key="10">
    <source>
        <dbReference type="ARBA" id="ARBA00023284"/>
    </source>
</evidence>
<feature type="disulfide bond" description="Redox-active" evidence="14">
    <location>
        <begin position="105"/>
        <end position="377"/>
    </location>
</feature>
<keyword evidence="19" id="KW-1185">Reference proteome</keyword>
<name>A0A6I4VZ32_9BACL</name>
<keyword evidence="8 18" id="KW-0560">Oxidoreductase</keyword>
<reference evidence="18 19" key="1">
    <citation type="submission" date="2019-12" db="EMBL/GenBank/DDBJ databases">
        <title>Whole-genome analyses of novel actinobacteria.</title>
        <authorList>
            <person name="Sahin N."/>
            <person name="Saygin H."/>
        </authorList>
    </citation>
    <scope>NUCLEOTIDE SEQUENCE [LARGE SCALE GENOMIC DNA]</scope>
    <source>
        <strain evidence="18 19">KC615</strain>
    </source>
</reference>
<gene>
    <name evidence="18" type="primary">nrdJ</name>
    <name evidence="18" type="ORF">GSM42_16080</name>
</gene>
<feature type="domain" description="Ribonucleotide reductase alpha-helical" evidence="16">
    <location>
        <begin position="5"/>
        <end position="92"/>
    </location>
</feature>
<dbReference type="Pfam" id="PF02867">
    <property type="entry name" value="Ribonuc_red_lgC"/>
    <property type="match status" value="1"/>
</dbReference>
<evidence type="ECO:0000256" key="12">
    <source>
        <dbReference type="ARBA" id="ARBA00048987"/>
    </source>
</evidence>
<evidence type="ECO:0000256" key="6">
    <source>
        <dbReference type="ARBA" id="ARBA00022628"/>
    </source>
</evidence>
<dbReference type="GO" id="GO:0004748">
    <property type="term" value="F:ribonucleoside-diphosphate reductase activity, thioredoxin disulfide as acceptor"/>
    <property type="evidence" value="ECO:0007669"/>
    <property type="project" value="InterPro"/>
</dbReference>
<evidence type="ECO:0000256" key="11">
    <source>
        <dbReference type="ARBA" id="ARBA00023285"/>
    </source>
</evidence>
<keyword evidence="5" id="KW-0021">Allosteric enzyme</keyword>
<dbReference type="EMBL" id="WUUL01000012">
    <property type="protein sequence ID" value="MXQ55205.1"/>
    <property type="molecule type" value="Genomic_DNA"/>
</dbReference>
<evidence type="ECO:0000259" key="17">
    <source>
        <dbReference type="Pfam" id="PF21995"/>
    </source>
</evidence>